<feature type="transmembrane region" description="Helical" evidence="1">
    <location>
        <begin position="6"/>
        <end position="25"/>
    </location>
</feature>
<organism evidence="2 3">
    <name type="scientific">Oceanivirga miroungae</name>
    <dbReference type="NCBI Taxonomy" id="1130046"/>
    <lineage>
        <taxon>Bacteria</taxon>
        <taxon>Fusobacteriati</taxon>
        <taxon>Fusobacteriota</taxon>
        <taxon>Fusobacteriia</taxon>
        <taxon>Fusobacteriales</taxon>
        <taxon>Leptotrichiaceae</taxon>
        <taxon>Oceanivirga</taxon>
    </lineage>
</organism>
<accession>A0A6I8MEW5</accession>
<reference evidence="2 3" key="1">
    <citation type="submission" date="2019-10" db="EMBL/GenBank/DDBJ databases">
        <authorList>
            <person name="Blom J."/>
        </authorList>
    </citation>
    <scope>NUCLEOTIDE SEQUENCE [LARGE SCALE GENOMIC DNA]</scope>
    <source>
        <strain evidence="2 3">ES3154-GLU</strain>
    </source>
</reference>
<evidence type="ECO:0000256" key="1">
    <source>
        <dbReference type="SAM" id="Phobius"/>
    </source>
</evidence>
<keyword evidence="1" id="KW-0472">Membrane</keyword>
<proteinExistence type="predicted"/>
<gene>
    <name evidence="2" type="ORF">OMES3154_00930</name>
</gene>
<feature type="transmembrane region" description="Helical" evidence="1">
    <location>
        <begin position="57"/>
        <end position="80"/>
    </location>
</feature>
<evidence type="ECO:0008006" key="4">
    <source>
        <dbReference type="Google" id="ProtNLM"/>
    </source>
</evidence>
<sequence>MNKVVIDLILVSIIPMYVVFCGLRYKKASKDYKLTQKDGFRTEYSIKNIYNWRKVNYLAYKVSMIEAIVQSFIILILFSIKLNIDSLFILIILIVIHIIFNKYIIYKSDK</sequence>
<dbReference type="AlphaFoldDB" id="A0A6I8MEW5"/>
<dbReference type="Proteomes" id="UP000419017">
    <property type="component" value="Unassembled WGS sequence"/>
</dbReference>
<keyword evidence="1" id="KW-1133">Transmembrane helix</keyword>
<feature type="transmembrane region" description="Helical" evidence="1">
    <location>
        <begin position="86"/>
        <end position="105"/>
    </location>
</feature>
<dbReference type="RefSeq" id="WP_156683623.1">
    <property type="nucleotide sequence ID" value="NZ_CABWIB010000001.1"/>
</dbReference>
<keyword evidence="1" id="KW-0812">Transmembrane</keyword>
<protein>
    <recommendedName>
        <fullName evidence="4">SdpI family protein</fullName>
    </recommendedName>
</protein>
<evidence type="ECO:0000313" key="2">
    <source>
        <dbReference type="EMBL" id="VWL85645.1"/>
    </source>
</evidence>
<evidence type="ECO:0000313" key="3">
    <source>
        <dbReference type="Proteomes" id="UP000419017"/>
    </source>
</evidence>
<keyword evidence="3" id="KW-1185">Reference proteome</keyword>
<dbReference type="EMBL" id="CABWIB010000001">
    <property type="protein sequence ID" value="VWL85645.1"/>
    <property type="molecule type" value="Genomic_DNA"/>
</dbReference>
<name>A0A6I8MEW5_9FUSO</name>